<feature type="compositionally biased region" description="Polar residues" evidence="1">
    <location>
        <begin position="416"/>
        <end position="436"/>
    </location>
</feature>
<keyword evidence="2" id="KW-1133">Transmembrane helix</keyword>
<keyword evidence="2" id="KW-0812">Transmembrane</keyword>
<organism evidence="3">
    <name type="scientific">Phyllostachys edulis</name>
    <name type="common">Tortoise shell bamboo</name>
    <name type="synonym">Bambusa edulis</name>
    <dbReference type="NCBI Taxonomy" id="38705"/>
    <lineage>
        <taxon>Eukaryota</taxon>
        <taxon>Viridiplantae</taxon>
        <taxon>Streptophyta</taxon>
        <taxon>Embryophyta</taxon>
        <taxon>Tracheophyta</taxon>
        <taxon>Spermatophyta</taxon>
        <taxon>Magnoliopsida</taxon>
        <taxon>Liliopsida</taxon>
        <taxon>Poales</taxon>
        <taxon>Poaceae</taxon>
        <taxon>BOP clade</taxon>
        <taxon>Bambusoideae</taxon>
        <taxon>Arundinarodae</taxon>
        <taxon>Arundinarieae</taxon>
        <taxon>Arundinariinae</taxon>
        <taxon>Phyllostachys</taxon>
    </lineage>
</organism>
<feature type="transmembrane region" description="Helical" evidence="2">
    <location>
        <begin position="26"/>
        <end position="50"/>
    </location>
</feature>
<proteinExistence type="predicted"/>
<name>D3IVH0_PHYED</name>
<feature type="region of interest" description="Disordered" evidence="1">
    <location>
        <begin position="416"/>
        <end position="446"/>
    </location>
</feature>
<evidence type="ECO:0000256" key="2">
    <source>
        <dbReference type="SAM" id="Phobius"/>
    </source>
</evidence>
<reference evidence="3" key="1">
    <citation type="journal article" date="2010" name="J. Integr. Plant Biol.">
        <title>Insights into the bamboo genome: syntenic relationships to rice and sorghum.</title>
        <authorList>
            <person name="Gui Y.J."/>
            <person name="Zhou Y."/>
            <person name="Wang Y."/>
            <person name="Wang S."/>
            <person name="Wang S.Y."/>
            <person name="Hu Y."/>
            <person name="Bo S.P."/>
            <person name="Chen H."/>
            <person name="Zhou C.P."/>
            <person name="Ma N.X."/>
            <person name="Zhang T.Z."/>
            <person name="Fan L.J."/>
        </authorList>
    </citation>
    <scope>NUCLEOTIDE SEQUENCE</scope>
    <source>
        <tissue evidence="3">Shoot</tissue>
    </source>
</reference>
<keyword evidence="2" id="KW-0472">Membrane</keyword>
<evidence type="ECO:0000256" key="1">
    <source>
        <dbReference type="SAM" id="MobiDB-lite"/>
    </source>
</evidence>
<accession>D3IVH0</accession>
<evidence type="ECO:0000313" key="3">
    <source>
        <dbReference type="EMBL" id="ADB85310.1"/>
    </source>
</evidence>
<protein>
    <submittedName>
        <fullName evidence="3">Putative retrotransposon protein</fullName>
    </submittedName>
</protein>
<sequence length="446" mass="50775">MTNDVLIKNSTAASSSTDSGYGYLPLITWFALLFVVVLNTETVMLAFVLLESVTVSFSRLKSCEEKYEEVLEEMTKSTMRSEEETSELIAVRQDALEAKGKAESVQQHLGELQTQVSSMQTQMNRIESLLQRLTGTPNRIPDTTVGGNIHLKRKEEIPRNPANPATIQEIDMEAMRRFKGLNPVLVSSTQGVQFNTTQGSITIRLLQDNLLHLCIGDKTPHLQWNLNPSNGMVNAFYKTISRGPKIDFPRFDGSNSLEWIRQSETYFAMANVPDEAKFDLAQMYMIRRADNWLRSTCLLWNPPPWPNFCRMICDRFAQYSGYEVLENFHSVKQYNQNISEYIDKFEELMAIYKTENPMQNEHFFVKCFVNRLRQEIKHYLKPLKPQALCEAYWMAKDMEQGAGAVARKGVHNNTFGQRKGSYSANANKSKNQNGPSVQKKGIGGTA</sequence>
<dbReference type="AlphaFoldDB" id="D3IVH0"/>
<dbReference type="EMBL" id="GQ252830">
    <property type="protein sequence ID" value="ADB85310.1"/>
    <property type="molecule type" value="Genomic_DNA"/>
</dbReference>